<dbReference type="GO" id="GO:0004672">
    <property type="term" value="F:protein kinase activity"/>
    <property type="evidence" value="ECO:0007669"/>
    <property type="project" value="InterPro"/>
</dbReference>
<feature type="domain" description="Protein kinase" evidence="1">
    <location>
        <begin position="37"/>
        <end position="310"/>
    </location>
</feature>
<gene>
    <name evidence="2" type="ORF">RirG_217540</name>
</gene>
<name>A0A015IGG9_RHIIW</name>
<proteinExistence type="predicted"/>
<evidence type="ECO:0000259" key="1">
    <source>
        <dbReference type="PROSITE" id="PS50011"/>
    </source>
</evidence>
<dbReference type="InterPro" id="IPR011009">
    <property type="entry name" value="Kinase-like_dom_sf"/>
</dbReference>
<dbReference type="InterPro" id="IPR000719">
    <property type="entry name" value="Prot_kinase_dom"/>
</dbReference>
<organism evidence="2 3">
    <name type="scientific">Rhizophagus irregularis (strain DAOM 197198w)</name>
    <name type="common">Glomus intraradices</name>
    <dbReference type="NCBI Taxonomy" id="1432141"/>
    <lineage>
        <taxon>Eukaryota</taxon>
        <taxon>Fungi</taxon>
        <taxon>Fungi incertae sedis</taxon>
        <taxon>Mucoromycota</taxon>
        <taxon>Glomeromycotina</taxon>
        <taxon>Glomeromycetes</taxon>
        <taxon>Glomerales</taxon>
        <taxon>Glomeraceae</taxon>
        <taxon>Rhizophagus</taxon>
    </lineage>
</organism>
<comment type="caution">
    <text evidence="2">The sequence shown here is derived from an EMBL/GenBank/DDBJ whole genome shotgun (WGS) entry which is preliminary data.</text>
</comment>
<evidence type="ECO:0000313" key="3">
    <source>
        <dbReference type="Proteomes" id="UP000022910"/>
    </source>
</evidence>
<dbReference type="HOGENOM" id="CLU_000288_7_12_1"/>
<dbReference type="InterPro" id="IPR052748">
    <property type="entry name" value="ISR_Activator"/>
</dbReference>
<accession>A0A015IGG9</accession>
<dbReference type="SUPFAM" id="SSF56112">
    <property type="entry name" value="Protein kinase-like (PK-like)"/>
    <property type="match status" value="1"/>
</dbReference>
<evidence type="ECO:0000313" key="2">
    <source>
        <dbReference type="EMBL" id="EXX56247.1"/>
    </source>
</evidence>
<dbReference type="SMART" id="SM00671">
    <property type="entry name" value="SEL1"/>
    <property type="match status" value="8"/>
</dbReference>
<dbReference type="Proteomes" id="UP000022910">
    <property type="component" value="Unassembled WGS sequence"/>
</dbReference>
<dbReference type="EMBL" id="JEMT01027768">
    <property type="protein sequence ID" value="EXX56247.1"/>
    <property type="molecule type" value="Genomic_DNA"/>
</dbReference>
<dbReference type="OrthoDB" id="272077at2759"/>
<protein>
    <submittedName>
        <fullName evidence="2">Cdc15p</fullName>
    </submittedName>
</protein>
<dbReference type="Pfam" id="PF08238">
    <property type="entry name" value="Sel1"/>
    <property type="match status" value="8"/>
</dbReference>
<dbReference type="GO" id="GO:0005524">
    <property type="term" value="F:ATP binding"/>
    <property type="evidence" value="ECO:0007669"/>
    <property type="project" value="InterPro"/>
</dbReference>
<dbReference type="PRINTS" id="PR00109">
    <property type="entry name" value="TYRKINASE"/>
</dbReference>
<dbReference type="InterPro" id="IPR001245">
    <property type="entry name" value="Ser-Thr/Tyr_kinase_cat_dom"/>
</dbReference>
<sequence>MSYSTEIEAIDNSNERINWIEEAISKKHIKFYEYKHFKNIKEIGSDGIGKFYRANWKNFREHLVLRSFYNFNNKIIKEIVCEFKLHREVDFYDNIIRLYGVTTITQENQNDQLKPYLLVMEYANGGTLQNYLKRNSIKLTWNDKFNLALQLAYAVSCLHDKGIIHHDLHPNSILVRRNVIKFADFGLSKRIEEISKLQSIGIIPYIDPKRFDRRKSIDNKVNPSLDKKSNVYSVGMILWEISSGKPPFYSEDNPYDINLAVEISQGLREKIVPETPSDYVNLYTECWNSEPDNRPTMNQVVERLKLMIFVSNQPSQIIQKFDKINVKETTKSLILLEEKFNKIIDEMVDLILKNLNEGKNTDIVKKLIIDYLNYYNINLQIIYDLLKDIQNNSNSIFLFGYFNYYGITIENENYEEAFKSFIIASKDNHTLAQYYVGRCYEFGIGTLKNETLAFEYYKKTVDQDFTLGEFKIGCFYGKGIGIEKDEKQSVYWYKKAESNGHLMSMYNLGLYYLDEKSAKRNYYEAFKLFKKSAEKEYSDGITMLGYCYDNGFGTKINKQKAFELYLKAANLGNNIAQHNLARMYINGDGVEKDDDKAFELFKKSAERENTDGIVMLGYCYNDGIGTEIDKQKAVDLYQKAAYLGNDVAQYNVALWYEDMQDINQAIHWYKLSAEQGNQKAQSKLEDLE</sequence>
<dbReference type="InterPro" id="IPR011990">
    <property type="entry name" value="TPR-like_helical_dom_sf"/>
</dbReference>
<dbReference type="Pfam" id="PF07714">
    <property type="entry name" value="PK_Tyr_Ser-Thr"/>
    <property type="match status" value="1"/>
</dbReference>
<reference evidence="2 3" key="1">
    <citation type="submission" date="2014-02" db="EMBL/GenBank/DDBJ databases">
        <title>Single nucleus genome sequencing reveals high similarity among nuclei of an endomycorrhizal fungus.</title>
        <authorList>
            <person name="Lin K."/>
            <person name="Geurts R."/>
            <person name="Zhang Z."/>
            <person name="Limpens E."/>
            <person name="Saunders D.G."/>
            <person name="Mu D."/>
            <person name="Pang E."/>
            <person name="Cao H."/>
            <person name="Cha H."/>
            <person name="Lin T."/>
            <person name="Zhou Q."/>
            <person name="Shang Y."/>
            <person name="Li Y."/>
            <person name="Ivanov S."/>
            <person name="Sharma T."/>
            <person name="Velzen R.V."/>
            <person name="Ruijter N.D."/>
            <person name="Aanen D.K."/>
            <person name="Win J."/>
            <person name="Kamoun S."/>
            <person name="Bisseling T."/>
            <person name="Huang S."/>
        </authorList>
    </citation>
    <scope>NUCLEOTIDE SEQUENCE [LARGE SCALE GENOMIC DNA]</scope>
    <source>
        <strain evidence="3">DAOM197198w</strain>
    </source>
</reference>
<dbReference type="SUPFAM" id="SSF81901">
    <property type="entry name" value="HCP-like"/>
    <property type="match status" value="2"/>
</dbReference>
<dbReference type="PANTHER" id="PTHR45011:SF1">
    <property type="entry name" value="DAP3-BINDING CELL DEATH ENHANCER 1"/>
    <property type="match status" value="1"/>
</dbReference>
<dbReference type="Gene3D" id="1.25.40.10">
    <property type="entry name" value="Tetratricopeptide repeat domain"/>
    <property type="match status" value="2"/>
</dbReference>
<dbReference type="Gene3D" id="1.10.510.10">
    <property type="entry name" value="Transferase(Phosphotransferase) domain 1"/>
    <property type="match status" value="1"/>
</dbReference>
<dbReference type="PROSITE" id="PS50011">
    <property type="entry name" value="PROTEIN_KINASE_DOM"/>
    <property type="match status" value="1"/>
</dbReference>
<keyword evidence="3" id="KW-1185">Reference proteome</keyword>
<dbReference type="AlphaFoldDB" id="A0A015IGG9"/>
<dbReference type="InterPro" id="IPR006597">
    <property type="entry name" value="Sel1-like"/>
</dbReference>
<dbReference type="PANTHER" id="PTHR45011">
    <property type="entry name" value="DAP3-BINDING CELL DEATH ENHANCER 1"/>
    <property type="match status" value="1"/>
</dbReference>